<dbReference type="SUPFAM" id="SSF50814">
    <property type="entry name" value="Lipocalins"/>
    <property type="match status" value="1"/>
</dbReference>
<proteinExistence type="predicted"/>
<dbReference type="EMBL" id="GHWJ01000236">
    <property type="protein sequence ID" value="NOV32973.1"/>
    <property type="molecule type" value="Transcribed_RNA"/>
</dbReference>
<feature type="chain" id="PRO_5026775039" evidence="1">
    <location>
        <begin position="19"/>
        <end position="170"/>
    </location>
</feature>
<evidence type="ECO:0000313" key="2">
    <source>
        <dbReference type="EMBL" id="NOV32973.1"/>
    </source>
</evidence>
<dbReference type="OrthoDB" id="10321307at2759"/>
<name>A0A6M2CGS8_RHIMP</name>
<keyword evidence="1" id="KW-0732">Signal</keyword>
<dbReference type="GO" id="GO:0043176">
    <property type="term" value="F:amine binding"/>
    <property type="evidence" value="ECO:0007669"/>
    <property type="project" value="InterPro"/>
</dbReference>
<dbReference type="InterPro" id="IPR012674">
    <property type="entry name" value="Calycin"/>
</dbReference>
<dbReference type="AlphaFoldDB" id="A0A6M2CGS8"/>
<reference evidence="2" key="1">
    <citation type="submission" date="2019-09" db="EMBL/GenBank/DDBJ databases">
        <title>Organ-specific transcriptomic study of the physiology of the cattle tick, Rhipicephalus microplus.</title>
        <authorList>
            <person name="Tirloni L."/>
            <person name="Braz G."/>
            <person name="Gandara A.C.P."/>
            <person name="Sabadin G.A."/>
            <person name="da Silva R.M."/>
            <person name="Guizzo M.G."/>
            <person name="Machado J.A."/>
            <person name="Costa E.P."/>
            <person name="Gomes H.F."/>
            <person name="Moraes J."/>
            <person name="Mota M.B.S."/>
            <person name="Mesquita R.D."/>
            <person name="Alvarenga P.H."/>
            <person name="Alves F."/>
            <person name="Seixas A."/>
            <person name="da Fonseca R.N."/>
            <person name="Fogaca A."/>
            <person name="Logullo C."/>
            <person name="Tanaka A."/>
            <person name="Daffre S."/>
            <person name="Termignoni C."/>
            <person name="Vaz I.S.Jr."/>
            <person name="Oliveira P.L."/>
            <person name="Ribeiro J.M."/>
        </authorList>
    </citation>
    <scope>NUCLEOTIDE SEQUENCE</scope>
    <source>
        <strain evidence="2">Porto Alegre</strain>
    </source>
</reference>
<feature type="signal peptide" evidence="1">
    <location>
        <begin position="1"/>
        <end position="18"/>
    </location>
</feature>
<dbReference type="VEuPathDB" id="VectorBase:LOC119167659"/>
<sequence>MASMNLVACLALATVVAGSVLSNQRGPADAFRVMDVFDRAVSIYTSINDTDMKCATAFRKYLDLELKKCTYVWELKGHGGSAKRNATFDLEEGDAIDKLNYFINNDRTHPYSAHVIYSDYNACVVLQMSFLGHEQCMLWVKPAFVDDIPRHCRKNYKRKCSVRYPTSDHC</sequence>
<accession>A0A6M2CGS8</accession>
<dbReference type="GO" id="GO:0030682">
    <property type="term" value="P:symbiont-mediated perturbation of host defenses"/>
    <property type="evidence" value="ECO:0007669"/>
    <property type="project" value="InterPro"/>
</dbReference>
<dbReference type="Gene3D" id="2.40.128.20">
    <property type="match status" value="1"/>
</dbReference>
<dbReference type="Pfam" id="PF02098">
    <property type="entry name" value="His_binding"/>
    <property type="match status" value="1"/>
</dbReference>
<evidence type="ECO:0000256" key="1">
    <source>
        <dbReference type="SAM" id="SignalP"/>
    </source>
</evidence>
<organism evidence="2">
    <name type="scientific">Rhipicephalus microplus</name>
    <name type="common">Cattle tick</name>
    <name type="synonym">Boophilus microplus</name>
    <dbReference type="NCBI Taxonomy" id="6941"/>
    <lineage>
        <taxon>Eukaryota</taxon>
        <taxon>Metazoa</taxon>
        <taxon>Ecdysozoa</taxon>
        <taxon>Arthropoda</taxon>
        <taxon>Chelicerata</taxon>
        <taxon>Arachnida</taxon>
        <taxon>Acari</taxon>
        <taxon>Parasitiformes</taxon>
        <taxon>Ixodida</taxon>
        <taxon>Ixodoidea</taxon>
        <taxon>Ixodidae</taxon>
        <taxon>Rhipicephalinae</taxon>
        <taxon>Rhipicephalus</taxon>
        <taxon>Boophilus</taxon>
    </lineage>
</organism>
<protein>
    <submittedName>
        <fullName evidence="2">Putative lipocalin-5 1</fullName>
    </submittedName>
</protein>
<dbReference type="InterPro" id="IPR002970">
    <property type="entry name" value="Tick_his-bd"/>
</dbReference>